<dbReference type="PANTHER" id="PTHR43856:SF1">
    <property type="entry name" value="MITOCHONDRIAL CARDIOLIPIN HYDROLASE"/>
    <property type="match status" value="1"/>
</dbReference>
<keyword evidence="2" id="KW-0442">Lipid degradation</keyword>
<organism evidence="8 9">
    <name type="scientific">Pogonomyrmex barbatus</name>
    <name type="common">red harvester ant</name>
    <dbReference type="NCBI Taxonomy" id="144034"/>
    <lineage>
        <taxon>Eukaryota</taxon>
        <taxon>Metazoa</taxon>
        <taxon>Ecdysozoa</taxon>
        <taxon>Arthropoda</taxon>
        <taxon>Hexapoda</taxon>
        <taxon>Insecta</taxon>
        <taxon>Pterygota</taxon>
        <taxon>Neoptera</taxon>
        <taxon>Endopterygota</taxon>
        <taxon>Hymenoptera</taxon>
        <taxon>Apocrita</taxon>
        <taxon>Aculeata</taxon>
        <taxon>Formicoidea</taxon>
        <taxon>Formicidae</taxon>
        <taxon>Myrmicinae</taxon>
        <taxon>Pogonomyrmex</taxon>
    </lineage>
</organism>
<dbReference type="RefSeq" id="XP_011633290.1">
    <property type="nucleotide sequence ID" value="XM_011634988.2"/>
</dbReference>
<evidence type="ECO:0000256" key="4">
    <source>
        <dbReference type="ARBA" id="ARBA00038012"/>
    </source>
</evidence>
<evidence type="ECO:0000256" key="3">
    <source>
        <dbReference type="ARBA" id="ARBA00023098"/>
    </source>
</evidence>
<sequence length="234" mass="27056">MRTVIITVTSGILAIEVAWHLYKLYKRSRREVNVKVNVSNGDTKLFCKNTRTKTNIFEVMFFSKDSSLCRSHLGYMTSCEKVNCPVRHLRKIIKYLDSATDTLDACVYFFTFPELAEAIIKAKERNVTVRIILDESMSQNDTSQIMNFYKEGIKLKSKRLDVLMHHKFVIINNNILITGSVNWTKSAFFGNFENLIVTNEPALVKPFVEEFEKIWTTLSNITTETDFRDLNATI</sequence>
<reference evidence="9" key="1">
    <citation type="submission" date="2025-08" db="UniProtKB">
        <authorList>
            <consortium name="RefSeq"/>
        </authorList>
    </citation>
    <scope>IDENTIFICATION</scope>
</reference>
<dbReference type="Gene3D" id="3.30.870.10">
    <property type="entry name" value="Endonuclease Chain A"/>
    <property type="match status" value="1"/>
</dbReference>
<dbReference type="InterPro" id="IPR001736">
    <property type="entry name" value="PLipase_D/transphosphatidylase"/>
</dbReference>
<name>A0A6I9VY36_9HYME</name>
<dbReference type="SUPFAM" id="SSF56024">
    <property type="entry name" value="Phospholipase D/nuclease"/>
    <property type="match status" value="1"/>
</dbReference>
<keyword evidence="3" id="KW-0443">Lipid metabolism</keyword>
<comment type="similarity">
    <text evidence="4">Belongs to the phospholipase D family. MitoPLD/Zucchini subfamily.</text>
</comment>
<keyword evidence="1 9" id="KW-0378">Hydrolase</keyword>
<evidence type="ECO:0000256" key="1">
    <source>
        <dbReference type="ARBA" id="ARBA00022801"/>
    </source>
</evidence>
<dbReference type="PROSITE" id="PS50035">
    <property type="entry name" value="PLD"/>
    <property type="match status" value="1"/>
</dbReference>
<dbReference type="GO" id="GO:0016042">
    <property type="term" value="P:lipid catabolic process"/>
    <property type="evidence" value="ECO:0007669"/>
    <property type="project" value="UniProtKB-KW"/>
</dbReference>
<dbReference type="OrthoDB" id="5205528at2759"/>
<evidence type="ECO:0000256" key="5">
    <source>
        <dbReference type="ARBA" id="ARBA00040549"/>
    </source>
</evidence>
<evidence type="ECO:0000313" key="8">
    <source>
        <dbReference type="Proteomes" id="UP000504615"/>
    </source>
</evidence>
<dbReference type="CDD" id="cd09171">
    <property type="entry name" value="PLDc_vPLD6_like"/>
    <property type="match status" value="1"/>
</dbReference>
<evidence type="ECO:0000313" key="9">
    <source>
        <dbReference type="RefSeq" id="XP_011633290.1"/>
    </source>
</evidence>
<dbReference type="AlphaFoldDB" id="A0A6I9VY36"/>
<feature type="domain" description="PLD phosphodiesterase" evidence="7">
    <location>
        <begin position="160"/>
        <end position="187"/>
    </location>
</feature>
<proteinExistence type="inferred from homology"/>
<evidence type="ECO:0000259" key="7">
    <source>
        <dbReference type="PROSITE" id="PS50035"/>
    </source>
</evidence>
<dbReference type="GO" id="GO:0005739">
    <property type="term" value="C:mitochondrion"/>
    <property type="evidence" value="ECO:0007669"/>
    <property type="project" value="TreeGrafter"/>
</dbReference>
<keyword evidence="8" id="KW-1185">Reference proteome</keyword>
<dbReference type="GO" id="GO:0016891">
    <property type="term" value="F:RNA endonuclease activity producing 5'-phosphomonoesters, hydrolytic mechanism"/>
    <property type="evidence" value="ECO:0007669"/>
    <property type="project" value="TreeGrafter"/>
</dbReference>
<protein>
    <recommendedName>
        <fullName evidence="5">Mitochondrial cardiolipin hydrolase</fullName>
    </recommendedName>
    <alternativeName>
        <fullName evidence="6">Mitochondrial phospholipase</fullName>
    </alternativeName>
</protein>
<dbReference type="GeneID" id="105424649"/>
<dbReference type="KEGG" id="pbar:105424649"/>
<dbReference type="SMART" id="SM00155">
    <property type="entry name" value="PLDc"/>
    <property type="match status" value="1"/>
</dbReference>
<accession>A0A6I9VY36</accession>
<dbReference type="Proteomes" id="UP000504615">
    <property type="component" value="Unplaced"/>
</dbReference>
<evidence type="ECO:0000256" key="6">
    <source>
        <dbReference type="ARBA" id="ARBA00043167"/>
    </source>
</evidence>
<dbReference type="CTD" id="34609"/>
<gene>
    <name evidence="9" type="primary">LOC105424649</name>
</gene>
<evidence type="ECO:0000256" key="2">
    <source>
        <dbReference type="ARBA" id="ARBA00022963"/>
    </source>
</evidence>
<dbReference type="InterPro" id="IPR051406">
    <property type="entry name" value="PLD_domain"/>
</dbReference>
<dbReference type="GO" id="GO:0034587">
    <property type="term" value="P:piRNA processing"/>
    <property type="evidence" value="ECO:0007669"/>
    <property type="project" value="TreeGrafter"/>
</dbReference>
<dbReference type="InterPro" id="IPR025202">
    <property type="entry name" value="PLD-like_dom"/>
</dbReference>
<dbReference type="Pfam" id="PF13091">
    <property type="entry name" value="PLDc_2"/>
    <property type="match status" value="1"/>
</dbReference>
<dbReference type="PANTHER" id="PTHR43856">
    <property type="entry name" value="CARDIOLIPIN HYDROLASE"/>
    <property type="match status" value="1"/>
</dbReference>